<evidence type="ECO:0000313" key="2">
    <source>
        <dbReference type="EMBL" id="OGG55716.1"/>
    </source>
</evidence>
<organism evidence="2 3">
    <name type="scientific">Handelsmanbacteria sp. (strain RIFCSPLOWO2_12_FULL_64_10)</name>
    <dbReference type="NCBI Taxonomy" id="1817868"/>
    <lineage>
        <taxon>Bacteria</taxon>
        <taxon>Candidatus Handelsmaniibacteriota</taxon>
    </lineage>
</organism>
<dbReference type="InterPro" id="IPR025658">
    <property type="entry name" value="Cyclophilin_TM1367"/>
</dbReference>
<proteinExistence type="predicted"/>
<dbReference type="EMBL" id="MFKF01000062">
    <property type="protein sequence ID" value="OGG55716.1"/>
    <property type="molecule type" value="Genomic_DNA"/>
</dbReference>
<protein>
    <recommendedName>
        <fullName evidence="1">Cyclophilin TM1367-like domain-containing protein</fullName>
    </recommendedName>
</protein>
<comment type="caution">
    <text evidence="2">The sequence shown here is derived from an EMBL/GenBank/DDBJ whole genome shotgun (WGS) entry which is preliminary data.</text>
</comment>
<accession>A0A1F6D2R6</accession>
<dbReference type="Gene3D" id="2.40.100.20">
    <property type="match status" value="1"/>
</dbReference>
<name>A0A1F6D2R6_HANXR</name>
<reference evidence="2 3" key="1">
    <citation type="journal article" date="2016" name="Nat. Commun.">
        <title>Thousands of microbial genomes shed light on interconnected biogeochemical processes in an aquifer system.</title>
        <authorList>
            <person name="Anantharaman K."/>
            <person name="Brown C.T."/>
            <person name="Hug L.A."/>
            <person name="Sharon I."/>
            <person name="Castelle C.J."/>
            <person name="Probst A.J."/>
            <person name="Thomas B.C."/>
            <person name="Singh A."/>
            <person name="Wilkins M.J."/>
            <person name="Karaoz U."/>
            <person name="Brodie E.L."/>
            <person name="Williams K.H."/>
            <person name="Hubbard S.S."/>
            <person name="Banfield J.F."/>
        </authorList>
    </citation>
    <scope>NUCLEOTIDE SEQUENCE [LARGE SCALE GENOMIC DNA]</scope>
    <source>
        <strain evidence="3">RIFCSPLOWO2_12_FULL_64_10</strain>
    </source>
</reference>
<dbReference type="Pfam" id="PF04126">
    <property type="entry name" value="Cyclophil_like"/>
    <property type="match status" value="1"/>
</dbReference>
<sequence>MPKTIRITVGDAVLSAELNDSKTAQKVWEALPLTCDFNTWGDEVYFSIPVEAGPENPQAVVQKGDLGYWPPGHAFCIFYGRTPASSGDEIRPASPVNPLGRVLDDVMILKKVAGKADQIQIEKA</sequence>
<dbReference type="InterPro" id="IPR029000">
    <property type="entry name" value="Cyclophilin-like_dom_sf"/>
</dbReference>
<gene>
    <name evidence="2" type="ORF">A3F84_07650</name>
</gene>
<evidence type="ECO:0000313" key="3">
    <source>
        <dbReference type="Proteomes" id="UP000178606"/>
    </source>
</evidence>
<dbReference type="Proteomes" id="UP000178606">
    <property type="component" value="Unassembled WGS sequence"/>
</dbReference>
<dbReference type="SUPFAM" id="SSF50891">
    <property type="entry name" value="Cyclophilin-like"/>
    <property type="match status" value="1"/>
</dbReference>
<feature type="domain" description="Cyclophilin TM1367-like" evidence="1">
    <location>
        <begin position="3"/>
        <end position="120"/>
    </location>
</feature>
<evidence type="ECO:0000259" key="1">
    <source>
        <dbReference type="Pfam" id="PF04126"/>
    </source>
</evidence>
<dbReference type="AlphaFoldDB" id="A0A1F6D2R6"/>